<keyword evidence="5" id="KW-1185">Reference proteome</keyword>
<organism evidence="4 5">
    <name type="scientific">Jeotgalibacillus proteolyticus</name>
    <dbReference type="NCBI Taxonomy" id="2082395"/>
    <lineage>
        <taxon>Bacteria</taxon>
        <taxon>Bacillati</taxon>
        <taxon>Bacillota</taxon>
        <taxon>Bacilli</taxon>
        <taxon>Bacillales</taxon>
        <taxon>Caryophanaceae</taxon>
        <taxon>Jeotgalibacillus</taxon>
    </lineage>
</organism>
<dbReference type="PANTHER" id="PTHR43540">
    <property type="entry name" value="PEROXYUREIDOACRYLATE/UREIDOACRYLATE AMIDOHYDROLASE-RELATED"/>
    <property type="match status" value="1"/>
</dbReference>
<evidence type="ECO:0000313" key="5">
    <source>
        <dbReference type="Proteomes" id="UP000239047"/>
    </source>
</evidence>
<dbReference type="Gene3D" id="3.40.50.850">
    <property type="entry name" value="Isochorismatase-like"/>
    <property type="match status" value="1"/>
</dbReference>
<dbReference type="RefSeq" id="WP_104057668.1">
    <property type="nucleotide sequence ID" value="NZ_PREZ01000003.1"/>
</dbReference>
<dbReference type="GO" id="GO:0016787">
    <property type="term" value="F:hydrolase activity"/>
    <property type="evidence" value="ECO:0007669"/>
    <property type="project" value="UniProtKB-KW"/>
</dbReference>
<comment type="similarity">
    <text evidence="1">Belongs to the isochorismatase family.</text>
</comment>
<sequence length="187" mass="21214">MSQPNTAMIIIDMMNKMDFVGGEDLLENTKPIMDNLVSLKKKAKEAEIPVIYVNDNFGQWQDNAENIIEECMKNPGKEIVEQILPEEDDYFIIKPKHSGFFGTQLDILLHQLGIDNLILTGVAGDICVLFTANDAYMREYKLFVPEDCMASEKVSDNKNAIHLIRRSLDADTTKSTELDLKKTVTKR</sequence>
<dbReference type="SUPFAM" id="SSF52499">
    <property type="entry name" value="Isochorismatase-like hydrolases"/>
    <property type="match status" value="1"/>
</dbReference>
<evidence type="ECO:0000313" key="4">
    <source>
        <dbReference type="EMBL" id="PPA70919.1"/>
    </source>
</evidence>
<dbReference type="Pfam" id="PF00857">
    <property type="entry name" value="Isochorismatase"/>
    <property type="match status" value="1"/>
</dbReference>
<protein>
    <submittedName>
        <fullName evidence="4">Isochorismatase</fullName>
    </submittedName>
</protein>
<accession>A0A2S5GD57</accession>
<feature type="domain" description="Isochorismatase-like" evidence="3">
    <location>
        <begin position="6"/>
        <end position="165"/>
    </location>
</feature>
<evidence type="ECO:0000256" key="1">
    <source>
        <dbReference type="ARBA" id="ARBA00006336"/>
    </source>
</evidence>
<reference evidence="4 5" key="1">
    <citation type="submission" date="2018-02" db="EMBL/GenBank/DDBJ databases">
        <title>Jeotgalibacillus proteolyticum sp. nov. a protease producing bacterium isolated from ocean sediments of Laizhou Bay.</title>
        <authorList>
            <person name="Li Y."/>
        </authorList>
    </citation>
    <scope>NUCLEOTIDE SEQUENCE [LARGE SCALE GENOMIC DNA]</scope>
    <source>
        <strain evidence="4 5">22-7</strain>
    </source>
</reference>
<dbReference type="PANTHER" id="PTHR43540:SF6">
    <property type="entry name" value="ISOCHORISMATASE-LIKE DOMAIN-CONTAINING PROTEIN"/>
    <property type="match status" value="1"/>
</dbReference>
<dbReference type="InterPro" id="IPR036380">
    <property type="entry name" value="Isochorismatase-like_sf"/>
</dbReference>
<evidence type="ECO:0000259" key="3">
    <source>
        <dbReference type="Pfam" id="PF00857"/>
    </source>
</evidence>
<dbReference type="Proteomes" id="UP000239047">
    <property type="component" value="Unassembled WGS sequence"/>
</dbReference>
<keyword evidence="2" id="KW-0378">Hydrolase</keyword>
<name>A0A2S5GD57_9BACL</name>
<dbReference type="InterPro" id="IPR050272">
    <property type="entry name" value="Isochorismatase-like_hydrls"/>
</dbReference>
<evidence type="ECO:0000256" key="2">
    <source>
        <dbReference type="ARBA" id="ARBA00022801"/>
    </source>
</evidence>
<proteinExistence type="inferred from homology"/>
<comment type="caution">
    <text evidence="4">The sequence shown here is derived from an EMBL/GenBank/DDBJ whole genome shotgun (WGS) entry which is preliminary data.</text>
</comment>
<dbReference type="OrthoDB" id="4305745at2"/>
<dbReference type="EMBL" id="PREZ01000003">
    <property type="protein sequence ID" value="PPA70919.1"/>
    <property type="molecule type" value="Genomic_DNA"/>
</dbReference>
<dbReference type="CDD" id="cd00431">
    <property type="entry name" value="cysteine_hydrolases"/>
    <property type="match status" value="1"/>
</dbReference>
<dbReference type="InterPro" id="IPR000868">
    <property type="entry name" value="Isochorismatase-like_dom"/>
</dbReference>
<dbReference type="AlphaFoldDB" id="A0A2S5GD57"/>
<gene>
    <name evidence="4" type="ORF">C4B60_09025</name>
</gene>